<accession>A0A9W4R2W7</accession>
<evidence type="ECO:0000313" key="1">
    <source>
        <dbReference type="EMBL" id="CAH9064176.1"/>
    </source>
</evidence>
<dbReference type="RefSeq" id="WP_262977189.1">
    <property type="nucleotide sequence ID" value="NZ_CAMAPB010000054.1"/>
</dbReference>
<protein>
    <submittedName>
        <fullName evidence="1">Uncharacterized protein</fullName>
    </submittedName>
</protein>
<dbReference type="Proteomes" id="UP001152447">
    <property type="component" value="Unassembled WGS sequence"/>
</dbReference>
<reference evidence="1" key="1">
    <citation type="submission" date="2022-07" db="EMBL/GenBank/DDBJ databases">
        <authorList>
            <person name="Criscuolo A."/>
        </authorList>
    </citation>
    <scope>NUCLEOTIDE SEQUENCE</scope>
    <source>
        <strain evidence="1">CIP103197</strain>
    </source>
</reference>
<proteinExistence type="predicted"/>
<gene>
    <name evidence="1" type="ORF">PSEHALCIP103_03074</name>
</gene>
<evidence type="ECO:0000313" key="2">
    <source>
        <dbReference type="Proteomes" id="UP001152447"/>
    </source>
</evidence>
<dbReference type="EMBL" id="CAMAPB010000054">
    <property type="protein sequence ID" value="CAH9064176.1"/>
    <property type="molecule type" value="Genomic_DNA"/>
</dbReference>
<keyword evidence="2" id="KW-1185">Reference proteome</keyword>
<name>A0A9W4R2W7_PSEHA</name>
<dbReference type="InterPro" id="IPR036890">
    <property type="entry name" value="HATPase_C_sf"/>
</dbReference>
<dbReference type="Gene3D" id="3.30.565.10">
    <property type="entry name" value="Histidine kinase-like ATPase, C-terminal domain"/>
    <property type="match status" value="1"/>
</dbReference>
<dbReference type="SUPFAM" id="SSF55874">
    <property type="entry name" value="ATPase domain of HSP90 chaperone/DNA topoisomerase II/histidine kinase"/>
    <property type="match status" value="1"/>
</dbReference>
<comment type="caution">
    <text evidence="1">The sequence shown here is derived from an EMBL/GenBank/DDBJ whole genome shotgun (WGS) entry which is preliminary data.</text>
</comment>
<dbReference type="AlphaFoldDB" id="A0A9W4R2W7"/>
<organism evidence="1 2">
    <name type="scientific">Pseudoalteromonas haloplanktis</name>
    <name type="common">Alteromonas haloplanktis</name>
    <dbReference type="NCBI Taxonomy" id="228"/>
    <lineage>
        <taxon>Bacteria</taxon>
        <taxon>Pseudomonadati</taxon>
        <taxon>Pseudomonadota</taxon>
        <taxon>Gammaproteobacteria</taxon>
        <taxon>Alteromonadales</taxon>
        <taxon>Pseudoalteromonadaceae</taxon>
        <taxon>Pseudoalteromonas</taxon>
    </lineage>
</organism>
<sequence length="367" mass="42141">MKRNMQFAHKYKHSIYSSRAANTLSRKDKKYVEVRNKQIHNIGNTRIIKAPDFLSIYSVDEKYKTFHPFKETLAFKNNLIKTIGSHNCIIDFSNTKSFTAGAMVYLFAQIQSIKNLSKYKIELAWSKESKYVNRIIKRSGLPKLCRTGNPIENLSSVRSLPVVNGVGIQHYAQIMDFIQRRYYKDEMDPEIEFKIGDALSETLNNVGRHAYPGLDNKEKNWWMICDVIGDQLYLCIYDSGVGIPRTVVEKTWFLTSYEKTYPEEYATLKKEVGSVLDKVKLVTLNMFQDHQLIYLSMMGDVSGTKQKKHGQGSKSIKALVSDTNGGKLWVYSNNGLYKYEDGDKSPQVYKLPSEISGTLIQWNIKIG</sequence>